<dbReference type="Pfam" id="PF01799">
    <property type="entry name" value="Fer2_2"/>
    <property type="match status" value="1"/>
</dbReference>
<dbReference type="InterPro" id="IPR036884">
    <property type="entry name" value="2Fe-2S-bd_dom_sf"/>
</dbReference>
<organism evidence="8 12">
    <name type="scientific">Streptomyces albidoflavus</name>
    <dbReference type="NCBI Taxonomy" id="1886"/>
    <lineage>
        <taxon>Bacteria</taxon>
        <taxon>Bacillati</taxon>
        <taxon>Actinomycetota</taxon>
        <taxon>Actinomycetes</taxon>
        <taxon>Kitasatosporales</taxon>
        <taxon>Streptomycetaceae</taxon>
        <taxon>Streptomyces</taxon>
        <taxon>Streptomyces albidoflavus group</taxon>
    </lineage>
</organism>
<dbReference type="EMBL" id="PKLL01000002">
    <property type="protein sequence ID" value="RZE29320.1"/>
    <property type="molecule type" value="Genomic_DNA"/>
</dbReference>
<dbReference type="Proteomes" id="UP001051844">
    <property type="component" value="Unassembled WGS sequence"/>
</dbReference>
<proteinExistence type="predicted"/>
<evidence type="ECO:0000313" key="10">
    <source>
        <dbReference type="EMBL" id="TWV26154.1"/>
    </source>
</evidence>
<evidence type="ECO:0000313" key="9">
    <source>
        <dbReference type="EMBL" id="RZE46813.1"/>
    </source>
</evidence>
<evidence type="ECO:0000256" key="3">
    <source>
        <dbReference type="ARBA" id="ARBA00023002"/>
    </source>
</evidence>
<evidence type="ECO:0000256" key="2">
    <source>
        <dbReference type="ARBA" id="ARBA00022723"/>
    </source>
</evidence>
<dbReference type="SUPFAM" id="SSF47741">
    <property type="entry name" value="CO dehydrogenase ISP C-domain like"/>
    <property type="match status" value="1"/>
</dbReference>
<dbReference type="Gene3D" id="1.10.150.120">
    <property type="entry name" value="[2Fe-2S]-binding domain"/>
    <property type="match status" value="1"/>
</dbReference>
<dbReference type="GO" id="GO:0016491">
    <property type="term" value="F:oxidoreductase activity"/>
    <property type="evidence" value="ECO:0007669"/>
    <property type="project" value="UniProtKB-KW"/>
</dbReference>
<dbReference type="RefSeq" id="WP_010640793.1">
    <property type="nucleotide sequence ID" value="NC_020990.1"/>
</dbReference>
<dbReference type="PROSITE" id="PS00197">
    <property type="entry name" value="2FE2S_FER_1"/>
    <property type="match status" value="1"/>
</dbReference>
<dbReference type="Pfam" id="PF00111">
    <property type="entry name" value="Fer2"/>
    <property type="match status" value="1"/>
</dbReference>
<dbReference type="InterPro" id="IPR002888">
    <property type="entry name" value="2Fe-2S-bd"/>
</dbReference>
<dbReference type="FunFam" id="1.10.150.120:FF:000003">
    <property type="entry name" value="Carbon monoxide dehydrogenase, small subunit"/>
    <property type="match status" value="1"/>
</dbReference>
<dbReference type="Proteomes" id="UP000292693">
    <property type="component" value="Unassembled WGS sequence"/>
</dbReference>
<accession>A0A7D6JZH6</accession>
<dbReference type="Proteomes" id="UP000318052">
    <property type="component" value="Unassembled WGS sequence"/>
</dbReference>
<reference evidence="13" key="2">
    <citation type="journal article" date="2019" name="Microbiol. Resour. Announc.">
        <title>Draft Genomic Sequences of Streptomyces misionensis and Streptomyces albidoflavus, bacteria applied for phytopathogen biocontrol.</title>
        <authorList>
            <person name="Pylro V."/>
            <person name="Dias A."/>
            <person name="Andreote F."/>
            <person name="Varani A."/>
            <person name="Andreote C."/>
            <person name="Bernardo E."/>
            <person name="Martins T."/>
        </authorList>
    </citation>
    <scope>NUCLEOTIDE SEQUENCE [LARGE SCALE GENOMIC DNA]</scope>
    <source>
        <strain evidence="13">77</strain>
    </source>
</reference>
<evidence type="ECO:0000313" key="7">
    <source>
        <dbReference type="EMBL" id="GHI44437.1"/>
    </source>
</evidence>
<dbReference type="InterPro" id="IPR012675">
    <property type="entry name" value="Beta-grasp_dom_sf"/>
</dbReference>
<dbReference type="PROSITE" id="PS51085">
    <property type="entry name" value="2FE2S_FER_2"/>
    <property type="match status" value="1"/>
</dbReference>
<evidence type="ECO:0000313" key="8">
    <source>
        <dbReference type="EMBL" id="RZE29320.1"/>
    </source>
</evidence>
<dbReference type="Proteomes" id="UP000292095">
    <property type="component" value="Unassembled WGS sequence"/>
</dbReference>
<dbReference type="GO" id="GO:0051537">
    <property type="term" value="F:2 iron, 2 sulfur cluster binding"/>
    <property type="evidence" value="ECO:0007669"/>
    <property type="project" value="UniProtKB-KW"/>
</dbReference>
<name>A0A7D6JZH6_9ACTN</name>
<evidence type="ECO:0000256" key="4">
    <source>
        <dbReference type="ARBA" id="ARBA00023004"/>
    </source>
</evidence>
<evidence type="ECO:0000313" key="13">
    <source>
        <dbReference type="Proteomes" id="UP000318052"/>
    </source>
</evidence>
<dbReference type="KEGG" id="salb:XNR_0365"/>
<dbReference type="PANTHER" id="PTHR44379:SF8">
    <property type="entry name" value="XANTHINE DEHYDROGENASE IRON-SULFUR-BINDING SUBUNIT XDHC-RELATED"/>
    <property type="match status" value="1"/>
</dbReference>
<keyword evidence="4" id="KW-0408">Iron</keyword>
<dbReference type="EMBL" id="BNDZ01000003">
    <property type="protein sequence ID" value="GHI44437.1"/>
    <property type="molecule type" value="Genomic_DNA"/>
</dbReference>
<comment type="caution">
    <text evidence="8">The sequence shown here is derived from an EMBL/GenBank/DDBJ whole genome shotgun (WGS) entry which is preliminary data.</text>
</comment>
<dbReference type="InterPro" id="IPR001041">
    <property type="entry name" value="2Fe-2S_ferredoxin-type"/>
</dbReference>
<sequence length="161" mass="17188">MSEQLTIGLEIDGRPHTEEIEPRTVLLDLLRERHGLTGVKASCERGVCGACTTLVDGVPTASCSMFAFSADGSSVETVAGQSPDGVPGPVQRAFAECGGFQCGYCTPGMIMLTTALLREHPEPDDAQVREWISSNICRCTGYQMIIDSVHRAAALLKEESA</sequence>
<feature type="domain" description="2Fe-2S ferredoxin-type" evidence="6">
    <location>
        <begin position="5"/>
        <end position="81"/>
    </location>
</feature>
<evidence type="ECO:0000313" key="12">
    <source>
        <dbReference type="Proteomes" id="UP000292693"/>
    </source>
</evidence>
<dbReference type="InterPro" id="IPR051452">
    <property type="entry name" value="Diverse_Oxidoreductases"/>
</dbReference>
<reference evidence="11 12" key="1">
    <citation type="submission" date="2017-12" db="EMBL/GenBank/DDBJ databases">
        <title>Population genomics insights into the ecological differentiation and adaptive evolution in streptomycetes.</title>
        <authorList>
            <person name="Li Y."/>
            <person name="Huang Y."/>
        </authorList>
    </citation>
    <scope>NUCLEOTIDE SEQUENCE [LARGE SCALE GENOMIC DNA]</scope>
    <source>
        <strain evidence="9 11">FXJ.2339</strain>
        <strain evidence="8 12">NBRC 100770</strain>
    </source>
</reference>
<keyword evidence="1" id="KW-0001">2Fe-2S</keyword>
<dbReference type="SUPFAM" id="SSF54292">
    <property type="entry name" value="2Fe-2S ferredoxin-like"/>
    <property type="match status" value="1"/>
</dbReference>
<evidence type="ECO:0000256" key="1">
    <source>
        <dbReference type="ARBA" id="ARBA00022714"/>
    </source>
</evidence>
<dbReference type="GO" id="GO:0046872">
    <property type="term" value="F:metal ion binding"/>
    <property type="evidence" value="ECO:0007669"/>
    <property type="project" value="UniProtKB-KW"/>
</dbReference>
<dbReference type="AlphaFoldDB" id="A0A7D6JZH6"/>
<reference evidence="10" key="3">
    <citation type="submission" date="2019-07" db="EMBL/GenBank/DDBJ databases">
        <authorList>
            <person name="Pylro V."/>
            <person name="Dias A."/>
            <person name="Andreote F."/>
            <person name="Varani A."/>
            <person name="Andreote C."/>
            <person name="Bernardo E."/>
            <person name="Martins T."/>
        </authorList>
    </citation>
    <scope>NUCLEOTIDE SEQUENCE</scope>
    <source>
        <strain evidence="10">77</strain>
    </source>
</reference>
<gene>
    <name evidence="9" type="ORF">C0Q91_02695</name>
    <name evidence="8" type="ORF">C0Q92_02770</name>
    <name evidence="10" type="ORF">FRZ02_05470</name>
    <name evidence="7" type="ORF">ScoT_06110</name>
</gene>
<dbReference type="CDD" id="cd00207">
    <property type="entry name" value="fer2"/>
    <property type="match status" value="1"/>
</dbReference>
<keyword evidence="2" id="KW-0479">Metal-binding</keyword>
<keyword evidence="3" id="KW-0560">Oxidoreductase</keyword>
<dbReference type="EMBL" id="VOGX01000018">
    <property type="protein sequence ID" value="TWV26154.1"/>
    <property type="molecule type" value="Genomic_DNA"/>
</dbReference>
<dbReference type="InterPro" id="IPR006058">
    <property type="entry name" value="2Fe2S_fd_BS"/>
</dbReference>
<reference evidence="7" key="4">
    <citation type="submission" date="2022-09" db="EMBL/GenBank/DDBJ databases">
        <title>Whole genome shotgun sequence of Streptomyces albidoflavus NBRC 12854.</title>
        <authorList>
            <person name="Komaki H."/>
            <person name="Tamura T."/>
        </authorList>
    </citation>
    <scope>NUCLEOTIDE SEQUENCE</scope>
    <source>
        <strain evidence="7">NBRC 12854</strain>
    </source>
</reference>
<keyword evidence="5" id="KW-0411">Iron-sulfur</keyword>
<evidence type="ECO:0000259" key="6">
    <source>
        <dbReference type="PROSITE" id="PS51085"/>
    </source>
</evidence>
<dbReference type="EMBL" id="PKLK01000001">
    <property type="protein sequence ID" value="RZE46813.1"/>
    <property type="molecule type" value="Genomic_DNA"/>
</dbReference>
<evidence type="ECO:0000256" key="5">
    <source>
        <dbReference type="ARBA" id="ARBA00023014"/>
    </source>
</evidence>
<keyword evidence="13" id="KW-1185">Reference proteome</keyword>
<dbReference type="InterPro" id="IPR036010">
    <property type="entry name" value="2Fe-2S_ferredoxin-like_sf"/>
</dbReference>
<dbReference type="PANTHER" id="PTHR44379">
    <property type="entry name" value="OXIDOREDUCTASE WITH IRON-SULFUR SUBUNIT"/>
    <property type="match status" value="1"/>
</dbReference>
<evidence type="ECO:0000313" key="11">
    <source>
        <dbReference type="Proteomes" id="UP000292095"/>
    </source>
</evidence>
<dbReference type="Gene3D" id="3.10.20.30">
    <property type="match status" value="1"/>
</dbReference>
<protein>
    <submittedName>
        <fullName evidence="8">(2Fe-2S)-binding protein</fullName>
    </submittedName>
</protein>